<dbReference type="EMBL" id="JBHSGN010000024">
    <property type="protein sequence ID" value="MFC4672670.1"/>
    <property type="molecule type" value="Genomic_DNA"/>
</dbReference>
<evidence type="ECO:0000313" key="1">
    <source>
        <dbReference type="EMBL" id="MFC4672670.1"/>
    </source>
</evidence>
<sequence>MDNSLLKIAGNTGRRPVECDCPECRAQCRVPCLGTPDDILKLIRAGHAGKLKLTFWCVGMALGKYPCPVPMVQAVKTGAGCVFLSNGLCELHDSGLKPTEGKLSHHELRLDNFIFELSLAWNVAKEWIDKDNFPKVIKAFALIELYQKGIIE</sequence>
<comment type="caution">
    <text evidence="1">The sequence shown here is derived from an EMBL/GenBank/DDBJ whole genome shotgun (WGS) entry which is preliminary data.</text>
</comment>
<organism evidence="1 2">
    <name type="scientific">Dysgonomonas termitidis</name>
    <dbReference type="NCBI Taxonomy" id="1516126"/>
    <lineage>
        <taxon>Bacteria</taxon>
        <taxon>Pseudomonadati</taxon>
        <taxon>Bacteroidota</taxon>
        <taxon>Bacteroidia</taxon>
        <taxon>Bacteroidales</taxon>
        <taxon>Dysgonomonadaceae</taxon>
        <taxon>Dysgonomonas</taxon>
    </lineage>
</organism>
<name>A0ABV9KR75_9BACT</name>
<gene>
    <name evidence="1" type="ORF">ACFO6W_03075</name>
</gene>
<keyword evidence="2" id="KW-1185">Reference proteome</keyword>
<reference evidence="2" key="1">
    <citation type="journal article" date="2019" name="Int. J. Syst. Evol. Microbiol.">
        <title>The Global Catalogue of Microorganisms (GCM) 10K type strain sequencing project: providing services to taxonomists for standard genome sequencing and annotation.</title>
        <authorList>
            <consortium name="The Broad Institute Genomics Platform"/>
            <consortium name="The Broad Institute Genome Sequencing Center for Infectious Disease"/>
            <person name="Wu L."/>
            <person name="Ma J."/>
        </authorList>
    </citation>
    <scope>NUCLEOTIDE SEQUENCE [LARGE SCALE GENOMIC DNA]</scope>
    <source>
        <strain evidence="2">CCUG 66188</strain>
    </source>
</reference>
<evidence type="ECO:0000313" key="2">
    <source>
        <dbReference type="Proteomes" id="UP001596023"/>
    </source>
</evidence>
<accession>A0ABV9KR75</accession>
<dbReference type="Proteomes" id="UP001596023">
    <property type="component" value="Unassembled WGS sequence"/>
</dbReference>
<proteinExistence type="predicted"/>
<dbReference type="RefSeq" id="WP_379993862.1">
    <property type="nucleotide sequence ID" value="NZ_JBHSGN010000024.1"/>
</dbReference>
<protein>
    <submittedName>
        <fullName evidence="1">Uncharacterized protein</fullName>
    </submittedName>
</protein>